<gene>
    <name evidence="1" type="ORF">SDC9_152113</name>
</gene>
<accession>A0A645ES63</accession>
<sequence length="39" mass="4166">MSRVEAAFLRMASNFLEVDAARFQDCGVSGGIVLFEGNG</sequence>
<organism evidence="1">
    <name type="scientific">bioreactor metagenome</name>
    <dbReference type="NCBI Taxonomy" id="1076179"/>
    <lineage>
        <taxon>unclassified sequences</taxon>
        <taxon>metagenomes</taxon>
        <taxon>ecological metagenomes</taxon>
    </lineage>
</organism>
<evidence type="ECO:0000313" key="1">
    <source>
        <dbReference type="EMBL" id="MPN04865.1"/>
    </source>
</evidence>
<name>A0A645ES63_9ZZZZ</name>
<reference evidence="1" key="1">
    <citation type="submission" date="2019-08" db="EMBL/GenBank/DDBJ databases">
        <authorList>
            <person name="Kucharzyk K."/>
            <person name="Murdoch R.W."/>
            <person name="Higgins S."/>
            <person name="Loffler F."/>
        </authorList>
    </citation>
    <scope>NUCLEOTIDE SEQUENCE</scope>
</reference>
<dbReference type="AlphaFoldDB" id="A0A645ES63"/>
<comment type="caution">
    <text evidence="1">The sequence shown here is derived from an EMBL/GenBank/DDBJ whole genome shotgun (WGS) entry which is preliminary data.</text>
</comment>
<dbReference type="EMBL" id="VSSQ01050789">
    <property type="protein sequence ID" value="MPN04865.1"/>
    <property type="molecule type" value="Genomic_DNA"/>
</dbReference>
<proteinExistence type="predicted"/>
<protein>
    <submittedName>
        <fullName evidence="1">Uncharacterized protein</fullName>
    </submittedName>
</protein>